<keyword evidence="1" id="KW-0472">Membrane</keyword>
<evidence type="ECO:0000256" key="1">
    <source>
        <dbReference type="SAM" id="Phobius"/>
    </source>
</evidence>
<reference evidence="3" key="1">
    <citation type="submission" date="2016-06" db="EMBL/GenBank/DDBJ databases">
        <authorList>
            <person name="Varghese N."/>
            <person name="Submissions Spin"/>
        </authorList>
    </citation>
    <scope>NUCLEOTIDE SEQUENCE [LARGE SCALE GENOMIC DNA]</scope>
    <source>
        <strain evidence="3">DSM 43903</strain>
    </source>
</reference>
<name>A0A1C6TQC7_9ACTN</name>
<protein>
    <submittedName>
        <fullName evidence="2">Uncharacterized protein</fullName>
    </submittedName>
</protein>
<sequence length="107" mass="10715">MTLTDLQVRLGQFLAAPGPTPPPGGGVPNPGGGVAPPGVVQSNVLEILQWVAWLATAACVGGLLYSAAKMALAHRRGDDTNVAQLGWVFAACLLIGSASTIVGALIA</sequence>
<organism evidence="2 3">
    <name type="scientific">Micromonospora citrea</name>
    <dbReference type="NCBI Taxonomy" id="47855"/>
    <lineage>
        <taxon>Bacteria</taxon>
        <taxon>Bacillati</taxon>
        <taxon>Actinomycetota</taxon>
        <taxon>Actinomycetes</taxon>
        <taxon>Micromonosporales</taxon>
        <taxon>Micromonosporaceae</taxon>
        <taxon>Micromonospora</taxon>
    </lineage>
</organism>
<dbReference type="AlphaFoldDB" id="A0A1C6TQC7"/>
<evidence type="ECO:0000313" key="2">
    <source>
        <dbReference type="EMBL" id="SCL43839.1"/>
    </source>
</evidence>
<dbReference type="EMBL" id="FMHZ01000001">
    <property type="protein sequence ID" value="SCL43839.1"/>
    <property type="molecule type" value="Genomic_DNA"/>
</dbReference>
<gene>
    <name evidence="2" type="ORF">GA0070606_0030</name>
</gene>
<keyword evidence="1" id="KW-0812">Transmembrane</keyword>
<feature type="transmembrane region" description="Helical" evidence="1">
    <location>
        <begin position="47"/>
        <end position="65"/>
    </location>
</feature>
<accession>A0A1C6TQC7</accession>
<evidence type="ECO:0000313" key="3">
    <source>
        <dbReference type="Proteomes" id="UP000199001"/>
    </source>
</evidence>
<proteinExistence type="predicted"/>
<feature type="transmembrane region" description="Helical" evidence="1">
    <location>
        <begin position="85"/>
        <end position="106"/>
    </location>
</feature>
<keyword evidence="1" id="KW-1133">Transmembrane helix</keyword>
<dbReference type="Proteomes" id="UP000199001">
    <property type="component" value="Unassembled WGS sequence"/>
</dbReference>
<keyword evidence="3" id="KW-1185">Reference proteome</keyword>
<dbReference type="STRING" id="47855.GA0070606_0030"/>